<accession>A0A8H3XBI0</accession>
<feature type="domain" description="SET" evidence="4">
    <location>
        <begin position="16"/>
        <end position="226"/>
    </location>
</feature>
<keyword evidence="1" id="KW-0489">Methyltransferase</keyword>
<dbReference type="InterPro" id="IPR044432">
    <property type="entry name" value="Set10/Efm1_SET"/>
</dbReference>
<dbReference type="Gene3D" id="3.90.1420.10">
    <property type="entry name" value="Rubisco LSMT, substrate-binding domain"/>
    <property type="match status" value="1"/>
</dbReference>
<gene>
    <name evidence="5" type="ORF">F8M41_004566</name>
</gene>
<dbReference type="InterPro" id="IPR046341">
    <property type="entry name" value="SET_dom_sf"/>
</dbReference>
<name>A0A8H3XBI0_GIGMA</name>
<dbReference type="Proteomes" id="UP000439903">
    <property type="component" value="Unassembled WGS sequence"/>
</dbReference>
<dbReference type="InterPro" id="IPR050600">
    <property type="entry name" value="SETD3_SETD6_MTase"/>
</dbReference>
<comment type="caution">
    <text evidence="5">The sequence shown here is derived from an EMBL/GenBank/DDBJ whole genome shotgun (WGS) entry which is preliminary data.</text>
</comment>
<keyword evidence="3" id="KW-0949">S-adenosyl-L-methionine</keyword>
<dbReference type="PROSITE" id="PS50280">
    <property type="entry name" value="SET"/>
    <property type="match status" value="1"/>
</dbReference>
<keyword evidence="2" id="KW-0808">Transferase</keyword>
<dbReference type="InterPro" id="IPR036464">
    <property type="entry name" value="Rubisco_LSMT_subst-bd_sf"/>
</dbReference>
<dbReference type="Gene3D" id="3.90.1410.10">
    <property type="entry name" value="set domain protein methyltransferase, domain 1"/>
    <property type="match status" value="1"/>
</dbReference>
<dbReference type="InterPro" id="IPR015353">
    <property type="entry name" value="Rubisco_LSMT_subst-bd"/>
</dbReference>
<keyword evidence="6" id="KW-1185">Reference proteome</keyword>
<dbReference type="Pfam" id="PF09273">
    <property type="entry name" value="Rubis-subs-bind"/>
    <property type="match status" value="1"/>
</dbReference>
<dbReference type="SUPFAM" id="SSF82199">
    <property type="entry name" value="SET domain"/>
    <property type="match status" value="1"/>
</dbReference>
<proteinExistence type="predicted"/>
<dbReference type="GO" id="GO:0032259">
    <property type="term" value="P:methylation"/>
    <property type="evidence" value="ECO:0007669"/>
    <property type="project" value="UniProtKB-KW"/>
</dbReference>
<evidence type="ECO:0000256" key="3">
    <source>
        <dbReference type="ARBA" id="ARBA00022691"/>
    </source>
</evidence>
<dbReference type="InterPro" id="IPR001214">
    <property type="entry name" value="SET_dom"/>
</dbReference>
<dbReference type="AlphaFoldDB" id="A0A8H3XBI0"/>
<dbReference type="PANTHER" id="PTHR13271">
    <property type="entry name" value="UNCHARACTERIZED PUTATIVE METHYLTRANSFERASE"/>
    <property type="match status" value="1"/>
</dbReference>
<dbReference type="SUPFAM" id="SSF81822">
    <property type="entry name" value="RuBisCo LSMT C-terminal, substrate-binding domain"/>
    <property type="match status" value="1"/>
</dbReference>
<protein>
    <submittedName>
        <fullName evidence="5">SET domain-containing protein</fullName>
    </submittedName>
</protein>
<evidence type="ECO:0000256" key="1">
    <source>
        <dbReference type="ARBA" id="ARBA00022603"/>
    </source>
</evidence>
<organism evidence="5 6">
    <name type="scientific">Gigaspora margarita</name>
    <dbReference type="NCBI Taxonomy" id="4874"/>
    <lineage>
        <taxon>Eukaryota</taxon>
        <taxon>Fungi</taxon>
        <taxon>Fungi incertae sedis</taxon>
        <taxon>Mucoromycota</taxon>
        <taxon>Glomeromycotina</taxon>
        <taxon>Glomeromycetes</taxon>
        <taxon>Diversisporales</taxon>
        <taxon>Gigasporaceae</taxon>
        <taxon>Gigaspora</taxon>
    </lineage>
</organism>
<evidence type="ECO:0000313" key="5">
    <source>
        <dbReference type="EMBL" id="KAF0436938.1"/>
    </source>
</evidence>
<dbReference type="GO" id="GO:0016279">
    <property type="term" value="F:protein-lysine N-methyltransferase activity"/>
    <property type="evidence" value="ECO:0007669"/>
    <property type="project" value="InterPro"/>
</dbReference>
<sequence>MDEFANWLIENGATFPKVKFDKDEDGIGGCYAVQPIHPNEIIASLPLKLTISYKLAHEYLPILDPLGCRAALATFLIHERFLGKLSFYHPYINILPKYIPTPLMYTEQEMSWLKGTNLGYGIESRKELLKKEFDEILKIVSNGELINALSWELYLWACNIISSRCFPNKLIDPDDVEVKEALFPLIDCFNHRPRQKITWETHERCELRLVAGNYIETGQQIYNNYGAKSNEELLIGYGFCILNNPDDWVIIKVNISLDPQYDEKLDLLSKLELSELKHFIKRGHIPSNLLSQLRVLVMNSAELIYFKKLQDSQYVDNNINDPIGYRNELAMLETFSNLLKMKLEVLLGRDNEFIGISSARESEIARNCKIYIDGQKEILTNALAIIYSKELIILKAALNDSKSNRILKLPFVCNKININDNYNSNDTSFNDINSLILAKDDLLNSLLITTDKVMKFDKTFSNAINEIFSKELIDSEQDTILILYLIYESQHIEKSEWMLFFNVAVKYDDFYTQQYEEKIQELTDLYNELQPLICNPNVKLFDKDVFSIDKLIWSTCIFEICSITFTNKNKKQCVGIVPL</sequence>
<evidence type="ECO:0000259" key="4">
    <source>
        <dbReference type="PROSITE" id="PS50280"/>
    </source>
</evidence>
<reference evidence="5 6" key="1">
    <citation type="journal article" date="2019" name="Environ. Microbiol.">
        <title>At the nexus of three kingdoms: the genome of the mycorrhizal fungus Gigaspora margarita provides insights into plant, endobacterial and fungal interactions.</title>
        <authorList>
            <person name="Venice F."/>
            <person name="Ghignone S."/>
            <person name="Salvioli di Fossalunga A."/>
            <person name="Amselem J."/>
            <person name="Novero M."/>
            <person name="Xianan X."/>
            <person name="Sedzielewska Toro K."/>
            <person name="Morin E."/>
            <person name="Lipzen A."/>
            <person name="Grigoriev I.V."/>
            <person name="Henrissat B."/>
            <person name="Martin F.M."/>
            <person name="Bonfante P."/>
        </authorList>
    </citation>
    <scope>NUCLEOTIDE SEQUENCE [LARGE SCALE GENOMIC DNA]</scope>
    <source>
        <strain evidence="5 6">BEG34</strain>
    </source>
</reference>
<dbReference type="EMBL" id="WTPW01001418">
    <property type="protein sequence ID" value="KAF0436938.1"/>
    <property type="molecule type" value="Genomic_DNA"/>
</dbReference>
<evidence type="ECO:0000313" key="6">
    <source>
        <dbReference type="Proteomes" id="UP000439903"/>
    </source>
</evidence>
<dbReference type="CDD" id="cd19180">
    <property type="entry name" value="SET_SpSET10-like"/>
    <property type="match status" value="1"/>
</dbReference>
<evidence type="ECO:0000256" key="2">
    <source>
        <dbReference type="ARBA" id="ARBA00022679"/>
    </source>
</evidence>
<dbReference type="OrthoDB" id="42889at2759"/>